<gene>
    <name evidence="3" type="ordered locus">Ecym_1462</name>
</gene>
<dbReference type="OrthoDB" id="4069959at2759"/>
<keyword evidence="4" id="KW-1185">Reference proteome</keyword>
<dbReference type="eggNOG" id="ENOG502RY18">
    <property type="taxonomic scope" value="Eukaryota"/>
</dbReference>
<dbReference type="Pfam" id="PF12550">
    <property type="entry name" value="GCR1_C"/>
    <property type="match status" value="1"/>
</dbReference>
<reference evidence="4" key="1">
    <citation type="journal article" date="2012" name="G3 (Bethesda)">
        <title>Pichia sorbitophila, an interspecies yeast hybrid reveals early steps of genome resolution following polyploidization.</title>
        <authorList>
            <person name="Leh Louis V."/>
            <person name="Despons L."/>
            <person name="Friedrich A."/>
            <person name="Martin T."/>
            <person name="Durrens P."/>
            <person name="Casaregola S."/>
            <person name="Neuveglise C."/>
            <person name="Fairhead C."/>
            <person name="Marck C."/>
            <person name="Cruz J.A."/>
            <person name="Straub M.L."/>
            <person name="Kugler V."/>
            <person name="Sacerdot C."/>
            <person name="Uzunov Z."/>
            <person name="Thierry A."/>
            <person name="Weiss S."/>
            <person name="Bleykasten C."/>
            <person name="De Montigny J."/>
            <person name="Jacques N."/>
            <person name="Jung P."/>
            <person name="Lemaire M."/>
            <person name="Mallet S."/>
            <person name="Morel G."/>
            <person name="Richard G.F."/>
            <person name="Sarkar A."/>
            <person name="Savel G."/>
            <person name="Schacherer J."/>
            <person name="Seret M.L."/>
            <person name="Talla E."/>
            <person name="Samson G."/>
            <person name="Jubin C."/>
            <person name="Poulain J."/>
            <person name="Vacherie B."/>
            <person name="Barbe V."/>
            <person name="Pelletier E."/>
            <person name="Sherman D.J."/>
            <person name="Westhof E."/>
            <person name="Weissenbach J."/>
            <person name="Baret P.V."/>
            <person name="Wincker P."/>
            <person name="Gaillardin C."/>
            <person name="Dujon B."/>
            <person name="Souciet J.L."/>
        </authorList>
    </citation>
    <scope>NUCLEOTIDE SEQUENCE [LARGE SCALE GENOMIC DNA]</scope>
    <source>
        <strain evidence="4">CBS 270.75 / DBVPG 7215 / KCTC 17166 / NRRL Y-17582</strain>
    </source>
</reference>
<evidence type="ECO:0000313" key="3">
    <source>
        <dbReference type="EMBL" id="AET37688.1"/>
    </source>
</evidence>
<dbReference type="KEGG" id="erc:Ecym_1462"/>
<dbReference type="EMBL" id="CP002497">
    <property type="protein sequence ID" value="AET37688.1"/>
    <property type="molecule type" value="Genomic_DNA"/>
</dbReference>
<dbReference type="HOGENOM" id="CLU_048298_0_0_1"/>
<name>G8JMH1_ERECY</name>
<accession>G8JMH1</accession>
<dbReference type="Proteomes" id="UP000006790">
    <property type="component" value="Chromosome 1"/>
</dbReference>
<dbReference type="OMA" id="PHADYFD"/>
<evidence type="ECO:0000259" key="2">
    <source>
        <dbReference type="Pfam" id="PF12550"/>
    </source>
</evidence>
<protein>
    <recommendedName>
        <fullName evidence="2">Transcription activator GCR1-like domain-containing protein</fullName>
    </recommendedName>
</protein>
<dbReference type="RefSeq" id="XP_003644505.1">
    <property type="nucleotide sequence ID" value="XM_003644457.1"/>
</dbReference>
<dbReference type="InterPro" id="IPR022210">
    <property type="entry name" value="TF_GCR1-like"/>
</dbReference>
<feature type="domain" description="Transcription activator GCR1-like" evidence="2">
    <location>
        <begin position="358"/>
        <end position="412"/>
    </location>
</feature>
<proteinExistence type="predicted"/>
<evidence type="ECO:0000313" key="4">
    <source>
        <dbReference type="Proteomes" id="UP000006790"/>
    </source>
</evidence>
<sequence length="456" mass="51913">MENIKVNPKLQALMEQELGLTETVDIHGSGGTPDTAELNKLFGDSKVEINIGYNNMDNAAMELPTPELTAQHHQVPSSLKAPQDDKYLQSDSFHYTSSFQARPYSDYFDFDSKDKQPQQRVNNNGLSNNNQISRYSKFKELKDPYKEVMTDGTGCGSDSESDVDEVSNGIQEILDQILDFKNEFRELITKIDEASTASARSRYLQAASEHLNNTEEIDLGTNAVMSEVVDTVIQSLHDLLPKKSHRKRDSVSISFKDPWPLKKPKTERSVSMDDVKNATSSSILNRVLPHSSTEIREDPCSKMPNFGVVLIKSPSLISQLWDEYTKLPNEWALKDHLSFTLQLRDNGALDLDLIGQRKTTIRELERKYGSSWRNTDKNFSRQINRRKKIWRSIEEGLEDGLELNQCFEILESHIKKRGKGLSWYYNGVPFRLRDMLLSKELSSGSNPRTARLKKTG</sequence>
<feature type="region of interest" description="Disordered" evidence="1">
    <location>
        <begin position="107"/>
        <end position="132"/>
    </location>
</feature>
<dbReference type="AlphaFoldDB" id="G8JMH1"/>
<evidence type="ECO:0000256" key="1">
    <source>
        <dbReference type="SAM" id="MobiDB-lite"/>
    </source>
</evidence>
<dbReference type="InParanoid" id="G8JMH1"/>
<dbReference type="GeneID" id="11471748"/>
<organism evidence="3 4">
    <name type="scientific">Eremothecium cymbalariae (strain CBS 270.75 / DBVPG 7215 / KCTC 17166 / NRRL Y-17582)</name>
    <name type="common">Yeast</name>
    <dbReference type="NCBI Taxonomy" id="931890"/>
    <lineage>
        <taxon>Eukaryota</taxon>
        <taxon>Fungi</taxon>
        <taxon>Dikarya</taxon>
        <taxon>Ascomycota</taxon>
        <taxon>Saccharomycotina</taxon>
        <taxon>Saccharomycetes</taxon>
        <taxon>Saccharomycetales</taxon>
        <taxon>Saccharomycetaceae</taxon>
        <taxon>Eremothecium</taxon>
    </lineage>
</organism>